<feature type="domain" description="PIH1D1/2/3 CS-like" evidence="4">
    <location>
        <begin position="284"/>
        <end position="354"/>
    </location>
</feature>
<dbReference type="PANTHER" id="PTHR22997:SF6">
    <property type="entry name" value="PIH1 DOMAIN-CONTAINING PROTEIN 2"/>
    <property type="match status" value="1"/>
</dbReference>
<dbReference type="Pfam" id="PF18201">
    <property type="entry name" value="PIH1_CS"/>
    <property type="match status" value="1"/>
</dbReference>
<dbReference type="InterPro" id="IPR041442">
    <property type="entry name" value="PIH1D1/2/3_CS-like"/>
</dbReference>
<name>A0A6I8SF73_XENTR</name>
<dbReference type="AlphaFoldDB" id="A0A6I8SF73"/>
<dbReference type="InParanoid" id="A0A6I8SF73"/>
<dbReference type="InterPro" id="IPR050734">
    <property type="entry name" value="PIH1/Kintoun_subfamily"/>
</dbReference>
<organism evidence="5">
    <name type="scientific">Xenopus tropicalis</name>
    <name type="common">Western clawed frog</name>
    <name type="synonym">Silurana tropicalis</name>
    <dbReference type="NCBI Taxonomy" id="8364"/>
    <lineage>
        <taxon>Eukaryota</taxon>
        <taxon>Metazoa</taxon>
        <taxon>Chordata</taxon>
        <taxon>Craniata</taxon>
        <taxon>Vertebrata</taxon>
        <taxon>Euteleostomi</taxon>
        <taxon>Amphibia</taxon>
        <taxon>Batrachia</taxon>
        <taxon>Anura</taxon>
        <taxon>Pipoidea</taxon>
        <taxon>Pipidae</taxon>
        <taxon>Xenopodinae</taxon>
        <taxon>Xenopus</taxon>
        <taxon>Silurana</taxon>
    </lineage>
</organism>
<dbReference type="Ensembl" id="ENSXETT00000099128">
    <property type="protein sequence ID" value="ENSXETP00000093449"/>
    <property type="gene ID" value="ENSXETG00000041271"/>
</dbReference>
<evidence type="ECO:0000256" key="2">
    <source>
        <dbReference type="ARBA" id="ARBA00040541"/>
    </source>
</evidence>
<dbReference type="InterPro" id="IPR012981">
    <property type="entry name" value="PIH1_N"/>
</dbReference>
<evidence type="ECO:0000313" key="5">
    <source>
        <dbReference type="Ensembl" id="ENSXETP00000093449"/>
    </source>
</evidence>
<dbReference type="PANTHER" id="PTHR22997">
    <property type="entry name" value="PIH1 DOMAIN-CONTAINING PROTEIN 1"/>
    <property type="match status" value="1"/>
</dbReference>
<proteinExistence type="inferred from homology"/>
<reference evidence="5" key="2">
    <citation type="submission" date="2020-05" db="UniProtKB">
        <authorList>
            <consortium name="Ensembl"/>
        </authorList>
    </citation>
    <scope>IDENTIFICATION</scope>
</reference>
<sequence length="356" mass="40413">MWFKCVGQGPCDLYITFFFIHNYVFCSLATCSYIKMESSFTQKDMLAQVNQLWSMLDDMAENSPESYQKFIQRHMKEGKEFMTPPEPNLCIHTKILEPDEKILFINICQWNRVPAPMSEAHPVPISAGQLENLSDGTVVAIAYNPDVLKRAHQDHVELDQLIRLAMKYIEEQYQITLCHSYHVAPFQLKGNAKRMKESLERIQKQPATNKGNSSCATDNSLLEELKSIALIREKQETSPSICITREDAPKSTKTKLIEEISSTDLQNRDLLPSPWHEISVTKDNAGHPQSLILKVKLRGVHSVAECDLSVSKDDLLLVVPGRYRLLLNLPQAVNEETVAAKFNKANNILLVTMPTL</sequence>
<dbReference type="Pfam" id="PF08190">
    <property type="entry name" value="PIH1"/>
    <property type="match status" value="1"/>
</dbReference>
<comment type="similarity">
    <text evidence="1">Belongs to the PIH1 family.</text>
</comment>
<evidence type="ECO:0000259" key="4">
    <source>
        <dbReference type="Pfam" id="PF18201"/>
    </source>
</evidence>
<evidence type="ECO:0000256" key="1">
    <source>
        <dbReference type="ARBA" id="ARBA00008511"/>
    </source>
</evidence>
<dbReference type="GeneTree" id="ENSGT00510000048581"/>
<protein>
    <recommendedName>
        <fullName evidence="2">PIH1 domain-containing protein 2</fullName>
    </recommendedName>
</protein>
<dbReference type="FunCoup" id="A0A6I8SF73">
    <property type="interactions" value="50"/>
</dbReference>
<accession>A0A6I8SF73</accession>
<reference evidence="5" key="1">
    <citation type="journal article" date="2010" name="Science">
        <title>The genome of the Western clawed frog Xenopus tropicalis.</title>
        <authorList>
            <person name="Hellsten U."/>
            <person name="Harland R.M."/>
            <person name="Gilchrist M.J."/>
            <person name="Hendrix D."/>
            <person name="Jurka J."/>
            <person name="Kapitonov V."/>
            <person name="Ovcharenko I."/>
            <person name="Putnam N.H."/>
            <person name="Shu S."/>
            <person name="Taher L."/>
            <person name="Blitz I.L."/>
            <person name="Blumberg B."/>
            <person name="Dichmann D.S."/>
            <person name="Dubchak I."/>
            <person name="Amaya E."/>
            <person name="Detter J.C."/>
            <person name="Fletcher R."/>
            <person name="Gerhard D.S."/>
            <person name="Goodstein D."/>
            <person name="Graves T."/>
            <person name="Grigoriev I.V."/>
            <person name="Grimwood J."/>
            <person name="Kawashima T."/>
            <person name="Lindquist E."/>
            <person name="Lucas S.M."/>
            <person name="Mead P.E."/>
            <person name="Mitros T."/>
            <person name="Ogino H."/>
            <person name="Ohta Y."/>
            <person name="Poliakov A.V."/>
            <person name="Pollet N."/>
            <person name="Robert J."/>
            <person name="Salamov A."/>
            <person name="Sater A.K."/>
            <person name="Schmutz J."/>
            <person name="Terry A."/>
            <person name="Vize P.D."/>
            <person name="Warren W.C."/>
            <person name="Wells D."/>
            <person name="Wills A."/>
            <person name="Wilson R.K."/>
            <person name="Zimmerman L.B."/>
            <person name="Zorn A.M."/>
            <person name="Grainger R."/>
            <person name="Grammer T."/>
            <person name="Khokha M.K."/>
            <person name="Richardson P.M."/>
            <person name="Rokhsar D.S."/>
        </authorList>
    </citation>
    <scope>NUCLEOTIDE SEQUENCE [LARGE SCALE GENOMIC DNA]</scope>
    <source>
        <strain evidence="5">Nigerian</strain>
    </source>
</reference>
<evidence type="ECO:0000259" key="3">
    <source>
        <dbReference type="Pfam" id="PF08190"/>
    </source>
</evidence>
<dbReference type="Bgee" id="ENSXETG00000041271">
    <property type="expression patterns" value="Expressed in testis and 4 other cell types or tissues"/>
</dbReference>
<feature type="domain" description="PIH1 N-terminal" evidence="3">
    <location>
        <begin position="71"/>
        <end position="193"/>
    </location>
</feature>